<sequence length="169" mass="17871">MATTDGSPDVQRGTGVRPGGGVSTTETAIRCPGTGREVACAKDVTSSTPPRTLEEIIHLLYLAPVLRHHSPPLVSTPTETAILTLLLPEGSQQSGTGTAGGALLDGRPARSPSCRRASGHLRADVRRRFHRRRQHLAGHLPCRSTPSVVMFLIAQRYIVEGIATGGLKG</sequence>
<dbReference type="Proteomes" id="UP001054854">
    <property type="component" value="Unassembled WGS sequence"/>
</dbReference>
<evidence type="ECO:0000313" key="2">
    <source>
        <dbReference type="EMBL" id="GHJ34060.1"/>
    </source>
</evidence>
<keyword evidence="3" id="KW-1185">Reference proteome</keyword>
<accession>A0ABQ3UEN7</accession>
<reference evidence="2" key="1">
    <citation type="submission" date="2024-05" db="EMBL/GenBank/DDBJ databases">
        <title>Whole genome shotgun sequence of Streptomyces hygroscopicus NBRC 113678.</title>
        <authorList>
            <person name="Komaki H."/>
            <person name="Tamura T."/>
        </authorList>
    </citation>
    <scope>NUCLEOTIDE SEQUENCE</scope>
    <source>
        <strain evidence="2">N11-34</strain>
    </source>
</reference>
<organism evidence="2 3">
    <name type="scientific">Streptomyces hygroscopicus</name>
    <dbReference type="NCBI Taxonomy" id="1912"/>
    <lineage>
        <taxon>Bacteria</taxon>
        <taxon>Bacillati</taxon>
        <taxon>Actinomycetota</taxon>
        <taxon>Actinomycetes</taxon>
        <taxon>Kitasatosporales</taxon>
        <taxon>Streptomycetaceae</taxon>
        <taxon>Streptomyces</taxon>
        <taxon>Streptomyces violaceusniger group</taxon>
    </lineage>
</organism>
<feature type="region of interest" description="Disordered" evidence="1">
    <location>
        <begin position="1"/>
        <end position="30"/>
    </location>
</feature>
<evidence type="ECO:0000313" key="3">
    <source>
        <dbReference type="Proteomes" id="UP001054854"/>
    </source>
</evidence>
<proteinExistence type="predicted"/>
<evidence type="ECO:0000256" key="1">
    <source>
        <dbReference type="SAM" id="MobiDB-lite"/>
    </source>
</evidence>
<feature type="compositionally biased region" description="Low complexity" evidence="1">
    <location>
        <begin position="91"/>
        <end position="116"/>
    </location>
</feature>
<dbReference type="EMBL" id="BNEK01000005">
    <property type="protein sequence ID" value="GHJ34060.1"/>
    <property type="molecule type" value="Genomic_DNA"/>
</dbReference>
<gene>
    <name evidence="2" type="ORF">TPA0910_84930</name>
</gene>
<comment type="caution">
    <text evidence="2">The sequence shown here is derived from an EMBL/GenBank/DDBJ whole genome shotgun (WGS) entry which is preliminary data.</text>
</comment>
<protein>
    <submittedName>
        <fullName evidence="2">Uncharacterized protein</fullName>
    </submittedName>
</protein>
<name>A0ABQ3UEN7_STRHY</name>
<feature type="region of interest" description="Disordered" evidence="1">
    <location>
        <begin position="91"/>
        <end position="118"/>
    </location>
</feature>